<organism evidence="4 5">
    <name type="scientific">Danaus plexippus plexippus</name>
    <dbReference type="NCBI Taxonomy" id="278856"/>
    <lineage>
        <taxon>Eukaryota</taxon>
        <taxon>Metazoa</taxon>
        <taxon>Ecdysozoa</taxon>
        <taxon>Arthropoda</taxon>
        <taxon>Hexapoda</taxon>
        <taxon>Insecta</taxon>
        <taxon>Pterygota</taxon>
        <taxon>Neoptera</taxon>
        <taxon>Endopterygota</taxon>
        <taxon>Lepidoptera</taxon>
        <taxon>Glossata</taxon>
        <taxon>Ditrysia</taxon>
        <taxon>Papilionoidea</taxon>
        <taxon>Nymphalidae</taxon>
        <taxon>Danainae</taxon>
        <taxon>Danaini</taxon>
        <taxon>Danaina</taxon>
        <taxon>Danaus</taxon>
        <taxon>Danaus</taxon>
    </lineage>
</organism>
<evidence type="ECO:0000256" key="2">
    <source>
        <dbReference type="SAM" id="MobiDB-lite"/>
    </source>
</evidence>
<feature type="compositionally biased region" description="Basic and acidic residues" evidence="2">
    <location>
        <begin position="259"/>
        <end position="274"/>
    </location>
</feature>
<dbReference type="eggNOG" id="KOG1244">
    <property type="taxonomic scope" value="Eukaryota"/>
</dbReference>
<keyword evidence="1" id="KW-0863">Zinc-finger</keyword>
<proteinExistence type="predicted"/>
<dbReference type="SUPFAM" id="SSF57667">
    <property type="entry name" value="beta-beta-alpha zinc fingers"/>
    <property type="match status" value="1"/>
</dbReference>
<reference evidence="4 5" key="1">
    <citation type="journal article" date="2011" name="Cell">
        <title>The monarch butterfly genome yields insights into long-distance migration.</title>
        <authorList>
            <person name="Zhan S."/>
            <person name="Merlin C."/>
            <person name="Boore J.L."/>
            <person name="Reppert S.M."/>
        </authorList>
    </citation>
    <scope>NUCLEOTIDE SEQUENCE [LARGE SCALE GENOMIC DNA]</scope>
    <source>
        <strain evidence="4">F-2</strain>
    </source>
</reference>
<evidence type="ECO:0000259" key="3">
    <source>
        <dbReference type="PROSITE" id="PS50157"/>
    </source>
</evidence>
<evidence type="ECO:0000256" key="1">
    <source>
        <dbReference type="PROSITE-ProRule" id="PRU00042"/>
    </source>
</evidence>
<feature type="compositionally biased region" description="Basic and acidic residues" evidence="2">
    <location>
        <begin position="130"/>
        <end position="147"/>
    </location>
</feature>
<dbReference type="InterPro" id="IPR036236">
    <property type="entry name" value="Znf_C2H2_sf"/>
</dbReference>
<feature type="region of interest" description="Disordered" evidence="2">
    <location>
        <begin position="259"/>
        <end position="282"/>
    </location>
</feature>
<keyword evidence="1" id="KW-0862">Zinc</keyword>
<comment type="caution">
    <text evidence="4">The sequence shown here is derived from an EMBL/GenBank/DDBJ whole genome shotgun (WGS) entry which is preliminary data.</text>
</comment>
<feature type="region of interest" description="Disordered" evidence="2">
    <location>
        <begin position="114"/>
        <end position="147"/>
    </location>
</feature>
<dbReference type="InterPro" id="IPR025750">
    <property type="entry name" value="DPF1-3_N"/>
</dbReference>
<sequence>MAAAEIQVVNSSNLAKIESFLNDPSYKEIIENSSTFNSRLCAERRMRMPFIDTQTGVAQSHSNLFMTRKQRMPGAREGQLYTYPSQRWRKARRQYLTMSSTRWGWSAADAADNIGEGENSSGIPDGLVGEDSRDGSQSAAKDDPKEWFYDELAMEEMETGEEPDPESDEDYYDDTYANRRKRRGAAPSGPGSRGGRVRKSQPDDTPVKRGRAGRGRKRAGVPALLPYEVPGDSEKPYGCELCGAKYKTRPGLTYHFTHTHKDAAGSDNDSRDSRPATSPAAAADYQDSYVTFLNNPTGSGEWVCGTRAATGGALVCRTALHGPGHKVDSRTSMAAPRRPSPPPRPASADTSSSDSALAPLVPPASSPAPTPASAPAPATSSADLKDLKEPDTKLFLKSLYLHTHYPPPRLSRGAVTQQISVRVQLPRVCFQVSPSPYCDFCLGDDRENKKTGTPERLVSCSDCGRSGKRRGRPPRGARARRQLTHALGARTYSENDFDAFASRTRLLEHCQYEHRPPGARSPCDADLRLNGNRV</sequence>
<dbReference type="PANTHER" id="PTHR23057">
    <property type="entry name" value="JUXTAPOSED WITH ANOTHER ZINC FINGER PROTEIN 1"/>
    <property type="match status" value="1"/>
</dbReference>
<feature type="compositionally biased region" description="Basic residues" evidence="2">
    <location>
        <begin position="208"/>
        <end position="219"/>
    </location>
</feature>
<feature type="region of interest" description="Disordered" evidence="2">
    <location>
        <begin position="179"/>
        <end position="230"/>
    </location>
</feature>
<feature type="compositionally biased region" description="Pro residues" evidence="2">
    <location>
        <begin position="360"/>
        <end position="374"/>
    </location>
</feature>
<dbReference type="InParanoid" id="A0A212EMG7"/>
<dbReference type="Pfam" id="PF14051">
    <property type="entry name" value="DPF1-3_N"/>
    <property type="match status" value="1"/>
</dbReference>
<gene>
    <name evidence="4" type="ORF">KGM_203521</name>
</gene>
<dbReference type="PROSITE" id="PS50157">
    <property type="entry name" value="ZINC_FINGER_C2H2_2"/>
    <property type="match status" value="1"/>
</dbReference>
<feature type="region of interest" description="Disordered" evidence="2">
    <location>
        <begin position="321"/>
        <end position="386"/>
    </location>
</feature>
<dbReference type="PANTHER" id="PTHR23057:SF5">
    <property type="entry name" value="ZINC FINGER PROTEIN UBI-D4"/>
    <property type="match status" value="1"/>
</dbReference>
<dbReference type="AlphaFoldDB" id="A0A212EMG7"/>
<dbReference type="FunCoup" id="A0A212EMG7">
    <property type="interactions" value="834"/>
</dbReference>
<evidence type="ECO:0000313" key="5">
    <source>
        <dbReference type="Proteomes" id="UP000007151"/>
    </source>
</evidence>
<dbReference type="InterPro" id="IPR051580">
    <property type="entry name" value="ZnF-Chromatin_assoc"/>
</dbReference>
<accession>A0A212EMG7</accession>
<feature type="compositionally biased region" description="Low complexity" evidence="2">
    <location>
        <begin position="346"/>
        <end position="359"/>
    </location>
</feature>
<dbReference type="InterPro" id="IPR013087">
    <property type="entry name" value="Znf_C2H2_type"/>
</dbReference>
<evidence type="ECO:0000313" key="4">
    <source>
        <dbReference type="EMBL" id="OWR42690.1"/>
    </source>
</evidence>
<dbReference type="GO" id="GO:0008270">
    <property type="term" value="F:zinc ion binding"/>
    <property type="evidence" value="ECO:0007669"/>
    <property type="project" value="UniProtKB-KW"/>
</dbReference>
<dbReference type="EMBL" id="AGBW02013827">
    <property type="protein sequence ID" value="OWR42690.1"/>
    <property type="molecule type" value="Genomic_DNA"/>
</dbReference>
<dbReference type="STRING" id="278856.A0A212EMG7"/>
<keyword evidence="1" id="KW-0479">Metal-binding</keyword>
<name>A0A212EMG7_DANPL</name>
<dbReference type="KEGG" id="dpl:KGM_203521"/>
<feature type="domain" description="C2H2-type" evidence="3">
    <location>
        <begin position="237"/>
        <end position="265"/>
    </location>
</feature>
<protein>
    <recommendedName>
        <fullName evidence="3">C2H2-type domain-containing protein</fullName>
    </recommendedName>
</protein>
<dbReference type="GO" id="GO:0005634">
    <property type="term" value="C:nucleus"/>
    <property type="evidence" value="ECO:0007669"/>
    <property type="project" value="TreeGrafter"/>
</dbReference>
<dbReference type="Proteomes" id="UP000007151">
    <property type="component" value="Unassembled WGS sequence"/>
</dbReference>
<dbReference type="PROSITE" id="PS00028">
    <property type="entry name" value="ZINC_FINGER_C2H2_1"/>
    <property type="match status" value="1"/>
</dbReference>
<keyword evidence="5" id="KW-1185">Reference proteome</keyword>